<comment type="caution">
    <text evidence="2">The sequence shown here is derived from an EMBL/GenBank/DDBJ whole genome shotgun (WGS) entry which is preliminary data.</text>
</comment>
<proteinExistence type="predicted"/>
<dbReference type="VEuPathDB" id="TrichDB:TRFO_26178"/>
<dbReference type="GO" id="GO:0005975">
    <property type="term" value="P:carbohydrate metabolic process"/>
    <property type="evidence" value="ECO:0007669"/>
    <property type="project" value="InterPro"/>
</dbReference>
<dbReference type="EMBL" id="MLAK01000742">
    <property type="protein sequence ID" value="OHT05906.1"/>
    <property type="molecule type" value="Genomic_DNA"/>
</dbReference>
<dbReference type="AlphaFoldDB" id="A0A1J4K4L1"/>
<keyword evidence="3" id="KW-1185">Reference proteome</keyword>
<accession>A0A1J4K4L1</accession>
<dbReference type="RefSeq" id="XP_068359042.1">
    <property type="nucleotide sequence ID" value="XM_068504798.1"/>
</dbReference>
<protein>
    <recommendedName>
        <fullName evidence="4">Glycogen debranching enzyme C-terminal domain-containing protein</fullName>
    </recommendedName>
</protein>
<evidence type="ECO:0008006" key="4">
    <source>
        <dbReference type="Google" id="ProtNLM"/>
    </source>
</evidence>
<organism evidence="2 3">
    <name type="scientific">Tritrichomonas foetus</name>
    <dbReference type="NCBI Taxonomy" id="1144522"/>
    <lineage>
        <taxon>Eukaryota</taxon>
        <taxon>Metamonada</taxon>
        <taxon>Parabasalia</taxon>
        <taxon>Tritrichomonadida</taxon>
        <taxon>Tritrichomonadidae</taxon>
        <taxon>Tritrichomonas</taxon>
    </lineage>
</organism>
<reference evidence="2" key="1">
    <citation type="submission" date="2016-10" db="EMBL/GenBank/DDBJ databases">
        <authorList>
            <person name="Benchimol M."/>
            <person name="Almeida L.G."/>
            <person name="Vasconcelos A.T."/>
            <person name="Perreira-Neves A."/>
            <person name="Rosa I.A."/>
            <person name="Tasca T."/>
            <person name="Bogo M.R."/>
            <person name="de Souza W."/>
        </authorList>
    </citation>
    <scope>NUCLEOTIDE SEQUENCE [LARGE SCALE GENOMIC DNA]</scope>
    <source>
        <strain evidence="2">K</strain>
    </source>
</reference>
<dbReference type="Proteomes" id="UP000179807">
    <property type="component" value="Unassembled WGS sequence"/>
</dbReference>
<sequence length="607" mass="70164">MELKCPDSINACNFSISGLIDPSGNILPKVYFNPPVLGESLHQIISFHFSLLYNDNYIPLSQFKVINSDFAWPIPSITYSLNKLTARCWSPISFNDIKTTSLPVIFVEFSSPKEFSIQLDIKSIEKFDGAEFSIFISSEEGPFEQKQLGQLFLHGKKQIIAFAIWHDNLYSANFYKNSNEMIQNIVYRELKHKTQQIEEYLPQLRVDKRILLNLELVPAFALTRIIKSGELLTMGYCELNQRDSFWTSFVHLILFKEAEIKMIDESCEGQLETGKIPTTLIPLIERKFDIDITAYFILRIVRFIRYYEFAETNSRQNNNPTITKNHHEHEGTHQHDDKNESLNMNETNSEGESVVDKRTMDLAEKWYPYAKKAINYLASLRDDKNVPFARDFWADWKDIKGINNRLYGPHFVLLTKAAVKEFNWLSKKIGENPLDIEINVEPLWNGEYYQDVMRDSTSDGRFHQDQMITELWNVCGKERYKSMLEKAEELENQFGLPETLPFYPDDFGYPIGEYHNGGIWPWLSFADAAARISAGYRKSGEKLLLTVANTDILSFGDLCSNEYHHGVTGHGGGNNIQGWNSCAILPFSLYSNDPRNHYSKLLQDMRK</sequence>
<evidence type="ECO:0000313" key="2">
    <source>
        <dbReference type="EMBL" id="OHT05906.1"/>
    </source>
</evidence>
<feature type="compositionally biased region" description="Polar residues" evidence="1">
    <location>
        <begin position="341"/>
        <end position="351"/>
    </location>
</feature>
<feature type="region of interest" description="Disordered" evidence="1">
    <location>
        <begin position="315"/>
        <end position="354"/>
    </location>
</feature>
<evidence type="ECO:0000313" key="3">
    <source>
        <dbReference type="Proteomes" id="UP000179807"/>
    </source>
</evidence>
<dbReference type="SUPFAM" id="SSF48208">
    <property type="entry name" value="Six-hairpin glycosidases"/>
    <property type="match status" value="1"/>
</dbReference>
<dbReference type="GeneID" id="94839502"/>
<feature type="compositionally biased region" description="Basic and acidic residues" evidence="1">
    <location>
        <begin position="325"/>
        <end position="340"/>
    </location>
</feature>
<dbReference type="InterPro" id="IPR012341">
    <property type="entry name" value="6hp_glycosidase-like_sf"/>
</dbReference>
<dbReference type="InterPro" id="IPR008928">
    <property type="entry name" value="6-hairpin_glycosidase_sf"/>
</dbReference>
<dbReference type="Gene3D" id="1.50.10.10">
    <property type="match status" value="1"/>
</dbReference>
<gene>
    <name evidence="2" type="ORF">TRFO_26178</name>
</gene>
<name>A0A1J4K4L1_9EUKA</name>
<evidence type="ECO:0000256" key="1">
    <source>
        <dbReference type="SAM" id="MobiDB-lite"/>
    </source>
</evidence>